<dbReference type="Proteomes" id="UP000183924">
    <property type="component" value="Unassembled WGS sequence"/>
</dbReference>
<name>A0A1J8PE33_9COXI</name>
<protein>
    <recommendedName>
        <fullName evidence="3">tRNA threonylcarbamoyladenosine biosynthesis protein TsaE</fullName>
    </recommendedName>
    <alternativeName>
        <fullName evidence="10">t(6)A37 threonylcarbamoyladenosine biosynthesis protein TsaE</fullName>
    </alternativeName>
</protein>
<dbReference type="InterPro" id="IPR027417">
    <property type="entry name" value="P-loop_NTPase"/>
</dbReference>
<gene>
    <name evidence="11" type="ORF">A1D18_01650</name>
</gene>
<comment type="similarity">
    <text evidence="2">Belongs to the TsaE family.</text>
</comment>
<dbReference type="GO" id="GO:0005524">
    <property type="term" value="F:ATP binding"/>
    <property type="evidence" value="ECO:0007669"/>
    <property type="project" value="UniProtKB-KW"/>
</dbReference>
<evidence type="ECO:0000256" key="1">
    <source>
        <dbReference type="ARBA" id="ARBA00004496"/>
    </source>
</evidence>
<evidence type="ECO:0000256" key="6">
    <source>
        <dbReference type="ARBA" id="ARBA00022723"/>
    </source>
</evidence>
<evidence type="ECO:0000256" key="3">
    <source>
        <dbReference type="ARBA" id="ARBA00019010"/>
    </source>
</evidence>
<evidence type="ECO:0000256" key="4">
    <source>
        <dbReference type="ARBA" id="ARBA00022490"/>
    </source>
</evidence>
<dbReference type="InterPro" id="IPR003442">
    <property type="entry name" value="T6A_TsaE"/>
</dbReference>
<dbReference type="GO" id="GO:0005737">
    <property type="term" value="C:cytoplasm"/>
    <property type="evidence" value="ECO:0007669"/>
    <property type="project" value="UniProtKB-SubCell"/>
</dbReference>
<dbReference type="Gene3D" id="3.40.50.300">
    <property type="entry name" value="P-loop containing nucleotide triphosphate hydrolases"/>
    <property type="match status" value="1"/>
</dbReference>
<comment type="subcellular location">
    <subcellularLocation>
        <location evidence="1">Cytoplasm</location>
    </subcellularLocation>
</comment>
<organism evidence="11 12">
    <name type="scientific">Candidatus Rickettsiella isopodorum</name>
    <dbReference type="NCBI Taxonomy" id="1225476"/>
    <lineage>
        <taxon>Bacteria</taxon>
        <taxon>Pseudomonadati</taxon>
        <taxon>Pseudomonadota</taxon>
        <taxon>Gammaproteobacteria</taxon>
        <taxon>Legionellales</taxon>
        <taxon>Coxiellaceae</taxon>
        <taxon>Rickettsiella</taxon>
    </lineage>
</organism>
<comment type="caution">
    <text evidence="11">The sequence shown here is derived from an EMBL/GenBank/DDBJ whole genome shotgun (WGS) entry which is preliminary data.</text>
</comment>
<keyword evidence="5" id="KW-0819">tRNA processing</keyword>
<dbReference type="PANTHER" id="PTHR33540:SF2">
    <property type="entry name" value="TRNA THREONYLCARBAMOYLADENOSINE BIOSYNTHESIS PROTEIN TSAE"/>
    <property type="match status" value="1"/>
</dbReference>
<dbReference type="STRING" id="1225476.A1D18_01650"/>
<proteinExistence type="inferred from homology"/>
<evidence type="ECO:0000256" key="10">
    <source>
        <dbReference type="ARBA" id="ARBA00032441"/>
    </source>
</evidence>
<evidence type="ECO:0000256" key="9">
    <source>
        <dbReference type="ARBA" id="ARBA00022842"/>
    </source>
</evidence>
<keyword evidence="12" id="KW-1185">Reference proteome</keyword>
<keyword evidence="7" id="KW-0547">Nucleotide-binding</keyword>
<dbReference type="EMBL" id="LUKY01000030">
    <property type="protein sequence ID" value="OIZ95615.1"/>
    <property type="molecule type" value="Genomic_DNA"/>
</dbReference>
<accession>A0A1J8PE33</accession>
<dbReference type="OrthoDB" id="9800307at2"/>
<dbReference type="GO" id="GO:0046872">
    <property type="term" value="F:metal ion binding"/>
    <property type="evidence" value="ECO:0007669"/>
    <property type="project" value="UniProtKB-KW"/>
</dbReference>
<keyword evidence="8" id="KW-0067">ATP-binding</keyword>
<dbReference type="Pfam" id="PF02367">
    <property type="entry name" value="TsaE"/>
    <property type="match status" value="1"/>
</dbReference>
<keyword evidence="6" id="KW-0479">Metal-binding</keyword>
<dbReference type="NCBIfam" id="TIGR00150">
    <property type="entry name" value="T6A_YjeE"/>
    <property type="match status" value="1"/>
</dbReference>
<dbReference type="PANTHER" id="PTHR33540">
    <property type="entry name" value="TRNA THREONYLCARBAMOYLADENOSINE BIOSYNTHESIS PROTEIN TSAE"/>
    <property type="match status" value="1"/>
</dbReference>
<reference evidence="11 12" key="1">
    <citation type="submission" date="2016-03" db="EMBL/GenBank/DDBJ databases">
        <title>Comparative genomics of Rickettsiella.</title>
        <authorList>
            <person name="Chandler C."/>
            <person name="Wang Y."/>
        </authorList>
    </citation>
    <scope>NUCLEOTIDE SEQUENCE [LARGE SCALE GENOMIC DNA]</scope>
    <source>
        <strain evidence="11 12">RCFS May 2013</strain>
    </source>
</reference>
<dbReference type="AlphaFoldDB" id="A0A1J8PE33"/>
<evidence type="ECO:0000256" key="8">
    <source>
        <dbReference type="ARBA" id="ARBA00022840"/>
    </source>
</evidence>
<keyword evidence="9" id="KW-0460">Magnesium</keyword>
<evidence type="ECO:0000313" key="11">
    <source>
        <dbReference type="EMBL" id="OIZ95615.1"/>
    </source>
</evidence>
<evidence type="ECO:0000256" key="2">
    <source>
        <dbReference type="ARBA" id="ARBA00007599"/>
    </source>
</evidence>
<dbReference type="SUPFAM" id="SSF52540">
    <property type="entry name" value="P-loop containing nucleoside triphosphate hydrolases"/>
    <property type="match status" value="1"/>
</dbReference>
<evidence type="ECO:0000256" key="5">
    <source>
        <dbReference type="ARBA" id="ARBA00022694"/>
    </source>
</evidence>
<sequence length="160" mass="18580">MLVTLLKTEKETTQVVQKFAECCPENKRLIIFLNGELGAGKTFFARAFIKSLGYPGLVKSPTYTLMETYEVAHFWIYHLDLYRLQSANEIFDMGLCDEFDHTGIWLIEWPERALAFLPKPDIVCQIDIIGTHRQIQFFAKNHEGSQILHLFNQCLNNNEH</sequence>
<evidence type="ECO:0000313" key="12">
    <source>
        <dbReference type="Proteomes" id="UP000183924"/>
    </source>
</evidence>
<keyword evidence="4" id="KW-0963">Cytoplasm</keyword>
<evidence type="ECO:0000256" key="7">
    <source>
        <dbReference type="ARBA" id="ARBA00022741"/>
    </source>
</evidence>
<dbReference type="GO" id="GO:0002949">
    <property type="term" value="P:tRNA threonylcarbamoyladenosine modification"/>
    <property type="evidence" value="ECO:0007669"/>
    <property type="project" value="InterPro"/>
</dbReference>
<dbReference type="RefSeq" id="WP_071662086.1">
    <property type="nucleotide sequence ID" value="NZ_LUKY01000030.1"/>
</dbReference>